<sequence length="82" mass="9433">MMPFRIRDLIYNSPHNAKSHFLFLKGPVRGSIIFNQIYLSVKGYKPIKNFDLDIGLHYCYPPLFLHTGLPDGILAISHVSKF</sequence>
<dbReference type="EMBL" id="QTSX02000020">
    <property type="protein sequence ID" value="KAJ9090002.1"/>
    <property type="molecule type" value="Genomic_DNA"/>
</dbReference>
<organism evidence="1 2">
    <name type="scientific">Entomophthora muscae</name>
    <dbReference type="NCBI Taxonomy" id="34485"/>
    <lineage>
        <taxon>Eukaryota</taxon>
        <taxon>Fungi</taxon>
        <taxon>Fungi incertae sedis</taxon>
        <taxon>Zoopagomycota</taxon>
        <taxon>Entomophthoromycotina</taxon>
        <taxon>Entomophthoromycetes</taxon>
        <taxon>Entomophthorales</taxon>
        <taxon>Entomophthoraceae</taxon>
        <taxon>Entomophthora</taxon>
    </lineage>
</organism>
<keyword evidence="2" id="KW-1185">Reference proteome</keyword>
<gene>
    <name evidence="1" type="ORF">DSO57_1006996</name>
</gene>
<protein>
    <submittedName>
        <fullName evidence="1">Uncharacterized protein</fullName>
    </submittedName>
</protein>
<evidence type="ECO:0000313" key="1">
    <source>
        <dbReference type="EMBL" id="KAJ9090002.1"/>
    </source>
</evidence>
<comment type="caution">
    <text evidence="1">The sequence shown here is derived from an EMBL/GenBank/DDBJ whole genome shotgun (WGS) entry which is preliminary data.</text>
</comment>
<evidence type="ECO:0000313" key="2">
    <source>
        <dbReference type="Proteomes" id="UP001165960"/>
    </source>
</evidence>
<dbReference type="Proteomes" id="UP001165960">
    <property type="component" value="Unassembled WGS sequence"/>
</dbReference>
<name>A0ACC2UUH0_9FUNG</name>
<reference evidence="1" key="1">
    <citation type="submission" date="2022-04" db="EMBL/GenBank/DDBJ databases">
        <title>Genome of the entomopathogenic fungus Entomophthora muscae.</title>
        <authorList>
            <person name="Elya C."/>
            <person name="Lovett B.R."/>
            <person name="Lee E."/>
            <person name="Macias A.M."/>
            <person name="Hajek A.E."/>
            <person name="De Bivort B.L."/>
            <person name="Kasson M.T."/>
            <person name="De Fine Licht H.H."/>
            <person name="Stajich J.E."/>
        </authorList>
    </citation>
    <scope>NUCLEOTIDE SEQUENCE</scope>
    <source>
        <strain evidence="1">Berkeley</strain>
    </source>
</reference>
<proteinExistence type="predicted"/>
<accession>A0ACC2UUH0</accession>